<dbReference type="KEGG" id="samb:SAM23877_6123"/>
<reference evidence="3" key="1">
    <citation type="journal article" date="2015" name="J. Biotechnol.">
        <title>Complete genome sequence of Streptomyces ambofaciens ATCC 23877, the spiramycin producer.</title>
        <authorList>
            <person name="Thibessard A."/>
            <person name="Haas D."/>
            <person name="Gerbaud C."/>
            <person name="Aigle B."/>
            <person name="Lautru S."/>
            <person name="Pernodet J.L."/>
            <person name="Leblond P."/>
        </authorList>
    </citation>
    <scope>NUCLEOTIDE SEQUENCE [LARGE SCALE GENOMIC DNA]</scope>
    <source>
        <strain evidence="3">ATCC 23877 / 3486 / DSM 40053 / JCM 4204 / NBRC 12836 / NRRL B-2516</strain>
    </source>
</reference>
<feature type="transmembrane region" description="Helical" evidence="1">
    <location>
        <begin position="29"/>
        <end position="49"/>
    </location>
</feature>
<accession>A0A0K2B1T5</accession>
<dbReference type="RefSeq" id="WP_053139446.1">
    <property type="nucleotide sequence ID" value="NZ_CP012382.1"/>
</dbReference>
<evidence type="ECO:0000313" key="2">
    <source>
        <dbReference type="EMBL" id="AKZ59168.1"/>
    </source>
</evidence>
<proteinExistence type="predicted"/>
<evidence type="ECO:0000256" key="1">
    <source>
        <dbReference type="SAM" id="Phobius"/>
    </source>
</evidence>
<dbReference type="Proteomes" id="UP000061018">
    <property type="component" value="Chromosome"/>
</dbReference>
<keyword evidence="1" id="KW-0472">Membrane</keyword>
<evidence type="ECO:0000313" key="3">
    <source>
        <dbReference type="Proteomes" id="UP000061018"/>
    </source>
</evidence>
<dbReference type="EMBL" id="CP012382">
    <property type="protein sequence ID" value="AKZ59168.1"/>
    <property type="molecule type" value="Genomic_DNA"/>
</dbReference>
<keyword evidence="1" id="KW-0812">Transmembrane</keyword>
<protein>
    <recommendedName>
        <fullName evidence="4">Integral membrane protein</fullName>
    </recommendedName>
</protein>
<name>A0A0K2B1T5_STRA7</name>
<dbReference type="AlphaFoldDB" id="A0A0K2B1T5"/>
<sequence>MLKKLRTYLNDLTLRAYVRAQIFAAQEPVRLRAALTSLALAGAVFVPGLAQEHTASMVGGVAAVVLPVLVGENARRKVTPTE</sequence>
<keyword evidence="1" id="KW-1133">Transmembrane helix</keyword>
<feature type="transmembrane region" description="Helical" evidence="1">
    <location>
        <begin position="55"/>
        <end position="74"/>
    </location>
</feature>
<gene>
    <name evidence="2" type="ORF">SAM23877_6123</name>
</gene>
<organism evidence="2 3">
    <name type="scientific">Streptomyces ambofaciens (strain ATCC 23877 / 3486 / DSM 40053 / JCM 4204 / NBRC 12836 / NRRL B-2516)</name>
    <dbReference type="NCBI Taxonomy" id="278992"/>
    <lineage>
        <taxon>Bacteria</taxon>
        <taxon>Bacillati</taxon>
        <taxon>Actinomycetota</taxon>
        <taxon>Actinomycetes</taxon>
        <taxon>Kitasatosporales</taxon>
        <taxon>Streptomycetaceae</taxon>
        <taxon>Streptomyces</taxon>
    </lineage>
</organism>
<evidence type="ECO:0008006" key="4">
    <source>
        <dbReference type="Google" id="ProtNLM"/>
    </source>
</evidence>